<evidence type="ECO:0000256" key="4">
    <source>
        <dbReference type="ARBA" id="ARBA00022771"/>
    </source>
</evidence>
<evidence type="ECO:0000256" key="2">
    <source>
        <dbReference type="ARBA" id="ARBA00022723"/>
    </source>
</evidence>
<protein>
    <submittedName>
        <fullName evidence="12 13">Zinc finger protein 57-like isoform X1</fullName>
    </submittedName>
</protein>
<feature type="compositionally biased region" description="Polar residues" evidence="8">
    <location>
        <begin position="80"/>
        <end position="94"/>
    </location>
</feature>
<dbReference type="Pfam" id="PF00096">
    <property type="entry name" value="zf-C2H2"/>
    <property type="match status" value="8"/>
</dbReference>
<dbReference type="GeneID" id="107523401"/>
<dbReference type="SMART" id="SM00349">
    <property type="entry name" value="KRAB"/>
    <property type="match status" value="1"/>
</dbReference>
<proteinExistence type="predicted"/>
<dbReference type="PROSITE" id="PS50805">
    <property type="entry name" value="KRAB"/>
    <property type="match status" value="1"/>
</dbReference>
<dbReference type="RefSeq" id="XP_060037533.1">
    <property type="nucleotide sequence ID" value="XM_060181550.1"/>
</dbReference>
<evidence type="ECO:0000256" key="8">
    <source>
        <dbReference type="SAM" id="MobiDB-lite"/>
    </source>
</evidence>
<dbReference type="InterPro" id="IPR036236">
    <property type="entry name" value="Znf_C2H2_sf"/>
</dbReference>
<gene>
    <name evidence="12 13 14" type="primary">LOC107523401</name>
</gene>
<evidence type="ECO:0000313" key="12">
    <source>
        <dbReference type="RefSeq" id="XP_060037533.1"/>
    </source>
</evidence>
<evidence type="ECO:0000256" key="7">
    <source>
        <dbReference type="PROSITE-ProRule" id="PRU00042"/>
    </source>
</evidence>
<keyword evidence="5" id="KW-0862">Zinc</keyword>
<feature type="domain" description="C2H2-type" evidence="9">
    <location>
        <begin position="382"/>
        <end position="409"/>
    </location>
</feature>
<keyword evidence="6" id="KW-0539">Nucleus</keyword>
<dbReference type="RefSeq" id="XP_060037535.1">
    <property type="nucleotide sequence ID" value="XM_060181552.1"/>
</dbReference>
<evidence type="ECO:0000313" key="14">
    <source>
        <dbReference type="RefSeq" id="XP_060037535.1"/>
    </source>
</evidence>
<dbReference type="RefSeq" id="XP_060037534.1">
    <property type="nucleotide sequence ID" value="XM_060181551.1"/>
</dbReference>
<evidence type="ECO:0000313" key="13">
    <source>
        <dbReference type="RefSeq" id="XP_060037534.1"/>
    </source>
</evidence>
<dbReference type="CDD" id="cd07765">
    <property type="entry name" value="KRAB_A-box"/>
    <property type="match status" value="1"/>
</dbReference>
<dbReference type="SUPFAM" id="SSF57667">
    <property type="entry name" value="beta-beta-alpha zinc fingers"/>
    <property type="match status" value="5"/>
</dbReference>
<evidence type="ECO:0000256" key="6">
    <source>
        <dbReference type="ARBA" id="ARBA00023242"/>
    </source>
</evidence>
<dbReference type="PANTHER" id="PTHR24388:SF54">
    <property type="entry name" value="PROTEIN ESCARGOT"/>
    <property type="match status" value="1"/>
</dbReference>
<feature type="domain" description="C2H2-type" evidence="9">
    <location>
        <begin position="410"/>
        <end position="437"/>
    </location>
</feature>
<evidence type="ECO:0000259" key="10">
    <source>
        <dbReference type="PROSITE" id="PS50805"/>
    </source>
</evidence>
<organism evidence="11 13">
    <name type="scientific">Erinaceus europaeus</name>
    <name type="common">Western European hedgehog</name>
    <dbReference type="NCBI Taxonomy" id="9365"/>
    <lineage>
        <taxon>Eukaryota</taxon>
        <taxon>Metazoa</taxon>
        <taxon>Chordata</taxon>
        <taxon>Craniata</taxon>
        <taxon>Vertebrata</taxon>
        <taxon>Euteleostomi</taxon>
        <taxon>Mammalia</taxon>
        <taxon>Eutheria</taxon>
        <taxon>Laurasiatheria</taxon>
        <taxon>Eulipotyphla</taxon>
        <taxon>Erinaceidae</taxon>
        <taxon>Erinaceinae</taxon>
        <taxon>Erinaceus</taxon>
    </lineage>
</organism>
<dbReference type="PROSITE" id="PS50157">
    <property type="entry name" value="ZINC_FINGER_C2H2_2"/>
    <property type="match status" value="9"/>
</dbReference>
<dbReference type="Gene3D" id="3.30.160.60">
    <property type="entry name" value="Classic Zinc Finger"/>
    <property type="match status" value="7"/>
</dbReference>
<evidence type="ECO:0000256" key="1">
    <source>
        <dbReference type="ARBA" id="ARBA00004123"/>
    </source>
</evidence>
<dbReference type="SMART" id="SM00355">
    <property type="entry name" value="ZnF_C2H2"/>
    <property type="match status" value="9"/>
</dbReference>
<dbReference type="InterPro" id="IPR001909">
    <property type="entry name" value="KRAB"/>
</dbReference>
<evidence type="ECO:0000313" key="11">
    <source>
        <dbReference type="Proteomes" id="UP001652624"/>
    </source>
</evidence>
<dbReference type="Pfam" id="PF01352">
    <property type="entry name" value="KRAB"/>
    <property type="match status" value="1"/>
</dbReference>
<keyword evidence="2" id="KW-0479">Metal-binding</keyword>
<feature type="domain" description="C2H2-type" evidence="9">
    <location>
        <begin position="242"/>
        <end position="269"/>
    </location>
</feature>
<feature type="domain" description="KRAB" evidence="10">
    <location>
        <begin position="4"/>
        <end position="70"/>
    </location>
</feature>
<sequence>MGMVAFEDVVVNFSREEWTLLDSGQKRLYRDVMVETCRNLAFLGSYTHNKTSGSSPPWDILKNAASSKKNTRKAPGKGSCSASGKQCPSQTSGDALSRQPAATLFERNEGSNRGEALAQHRRHTGRRSAPAGVTSNDRVKCGKIFLRPPLPENPPSSRGDLAPECEGTDTGEEGSGKPQDAKPSSLRGTDSHQAKNHGPSSSVGSEDRWKVYRCEVCDETYLSSSCLSKHRKAHVLEGQAHQKCQECQRIFFSPSLFQVHVRVHRGEKPYQCERCGRAFRYPTKLREHWKTHTGEKPHKCEWCGRAFRRGSKLREHVKTHTGERPYPCAECGRAFISATYYRAHVKIHTGESPHKCHHCGKLFVSPSALQEHVRIHTGEKPYGCPECGKTFRIVSSLRQHAFTHSQEQPHTCQICGKTYRDRSNFRGHLKMHQEDGLSECRECGKRFNNLRYFQRHLKTHQRKEAAPLK</sequence>
<reference evidence="12 13" key="1">
    <citation type="submission" date="2025-05" db="UniProtKB">
        <authorList>
            <consortium name="RefSeq"/>
        </authorList>
    </citation>
    <scope>IDENTIFICATION</scope>
</reference>
<evidence type="ECO:0000259" key="9">
    <source>
        <dbReference type="PROSITE" id="PS50157"/>
    </source>
</evidence>
<keyword evidence="4 7" id="KW-0863">Zinc-finger</keyword>
<dbReference type="InterPro" id="IPR036051">
    <property type="entry name" value="KRAB_dom_sf"/>
</dbReference>
<dbReference type="SUPFAM" id="SSF109640">
    <property type="entry name" value="KRAB domain (Kruppel-associated box)"/>
    <property type="match status" value="1"/>
</dbReference>
<dbReference type="PROSITE" id="PS00028">
    <property type="entry name" value="ZINC_FINGER_C2H2_1"/>
    <property type="match status" value="9"/>
</dbReference>
<dbReference type="Gene3D" id="6.10.140.140">
    <property type="match status" value="1"/>
</dbReference>
<feature type="domain" description="C2H2-type" evidence="9">
    <location>
        <begin position="354"/>
        <end position="381"/>
    </location>
</feature>
<evidence type="ECO:0000256" key="3">
    <source>
        <dbReference type="ARBA" id="ARBA00022737"/>
    </source>
</evidence>
<feature type="region of interest" description="Disordered" evidence="8">
    <location>
        <begin position="66"/>
        <end position="205"/>
    </location>
</feature>
<feature type="domain" description="C2H2-type" evidence="9">
    <location>
        <begin position="298"/>
        <end position="325"/>
    </location>
</feature>
<feature type="domain" description="C2H2-type" evidence="9">
    <location>
        <begin position="438"/>
        <end position="465"/>
    </location>
</feature>
<dbReference type="InterPro" id="IPR013087">
    <property type="entry name" value="Znf_C2H2_type"/>
</dbReference>
<name>A0ABM3WLT1_ERIEU</name>
<feature type="domain" description="C2H2-type" evidence="9">
    <location>
        <begin position="326"/>
        <end position="353"/>
    </location>
</feature>
<keyword evidence="11" id="KW-1185">Reference proteome</keyword>
<feature type="domain" description="C2H2-type" evidence="9">
    <location>
        <begin position="212"/>
        <end position="239"/>
    </location>
</feature>
<accession>A0ABM3WLT1</accession>
<feature type="domain" description="C2H2-type" evidence="9">
    <location>
        <begin position="270"/>
        <end position="297"/>
    </location>
</feature>
<dbReference type="PANTHER" id="PTHR24388">
    <property type="entry name" value="ZINC FINGER PROTEIN"/>
    <property type="match status" value="1"/>
</dbReference>
<dbReference type="Proteomes" id="UP001652624">
    <property type="component" value="Chromosome 23"/>
</dbReference>
<comment type="subcellular location">
    <subcellularLocation>
        <location evidence="1">Nucleus</location>
    </subcellularLocation>
</comment>
<evidence type="ECO:0000256" key="5">
    <source>
        <dbReference type="ARBA" id="ARBA00022833"/>
    </source>
</evidence>
<dbReference type="InterPro" id="IPR050527">
    <property type="entry name" value="Snail/Krueppel_Znf"/>
</dbReference>
<keyword evidence="3" id="KW-0677">Repeat</keyword>